<proteinExistence type="predicted"/>
<evidence type="ECO:0000313" key="3">
    <source>
        <dbReference type="Proteomes" id="UP000262004"/>
    </source>
</evidence>
<gene>
    <name evidence="2" type="ORF">HPTL_0494</name>
</gene>
<keyword evidence="1" id="KW-0472">Membrane</keyword>
<evidence type="ECO:0000256" key="1">
    <source>
        <dbReference type="SAM" id="Phobius"/>
    </source>
</evidence>
<protein>
    <recommendedName>
        <fullName evidence="4">VanZ family protein</fullName>
    </recommendedName>
</protein>
<reference evidence="2 3" key="1">
    <citation type="submission" date="2018-04" db="EMBL/GenBank/DDBJ databases">
        <title>Complete genome sequence of Hydrogenophilus thermoluteolus TH-1.</title>
        <authorList>
            <person name="Arai H."/>
        </authorList>
    </citation>
    <scope>NUCLEOTIDE SEQUENCE [LARGE SCALE GENOMIC DNA]</scope>
    <source>
        <strain evidence="2 3">TH-1</strain>
    </source>
</reference>
<dbReference type="OrthoDB" id="5568182at2"/>
<name>A0A2Z6DWH7_HYDTE</name>
<accession>A0A2Z6DWH7</accession>
<dbReference type="PANTHER" id="PTHR28008">
    <property type="entry name" value="DOMAIN PROTEIN, PUTATIVE (AFU_ORTHOLOGUE AFUA_3G10980)-RELATED"/>
    <property type="match status" value="1"/>
</dbReference>
<feature type="transmembrane region" description="Helical" evidence="1">
    <location>
        <begin position="12"/>
        <end position="29"/>
    </location>
</feature>
<dbReference type="NCBIfam" id="NF037970">
    <property type="entry name" value="vanZ_1"/>
    <property type="match status" value="1"/>
</dbReference>
<organism evidence="2 3">
    <name type="scientific">Hydrogenophilus thermoluteolus</name>
    <name type="common">Pseudomonas hydrogenothermophila</name>
    <dbReference type="NCBI Taxonomy" id="297"/>
    <lineage>
        <taxon>Bacteria</taxon>
        <taxon>Pseudomonadati</taxon>
        <taxon>Pseudomonadota</taxon>
        <taxon>Hydrogenophilia</taxon>
        <taxon>Hydrogenophilales</taxon>
        <taxon>Hydrogenophilaceae</taxon>
        <taxon>Hydrogenophilus</taxon>
    </lineage>
</organism>
<dbReference type="Proteomes" id="UP000262004">
    <property type="component" value="Chromosome"/>
</dbReference>
<dbReference type="RefSeq" id="WP_119334576.1">
    <property type="nucleotide sequence ID" value="NZ_AP018558.1"/>
</dbReference>
<dbReference type="EMBL" id="AP018558">
    <property type="protein sequence ID" value="BBD76762.1"/>
    <property type="molecule type" value="Genomic_DNA"/>
</dbReference>
<dbReference type="PANTHER" id="PTHR28008:SF1">
    <property type="entry name" value="DOMAIN PROTEIN, PUTATIVE (AFU_ORTHOLOGUE AFUA_3G10980)-RELATED"/>
    <property type="match status" value="1"/>
</dbReference>
<dbReference type="KEGG" id="htl:HPTL_0494"/>
<evidence type="ECO:0000313" key="2">
    <source>
        <dbReference type="EMBL" id="BBD76762.1"/>
    </source>
</evidence>
<sequence>MARVGLPVWRALFWGALIAVFGLALLPLAELPPLAFSLSDKAQHALVFTALWCLGATAYPDTRGLLAVALLGYGGAIETAQALTPTRQAEWADWLADAIGIALGWWAMSWAVRLRQAVP</sequence>
<keyword evidence="1" id="KW-0812">Transmembrane</keyword>
<dbReference type="AlphaFoldDB" id="A0A2Z6DWH7"/>
<keyword evidence="3" id="KW-1185">Reference proteome</keyword>
<keyword evidence="1" id="KW-1133">Transmembrane helix</keyword>
<evidence type="ECO:0008006" key="4">
    <source>
        <dbReference type="Google" id="ProtNLM"/>
    </source>
</evidence>